<keyword evidence="8" id="KW-1185">Reference proteome</keyword>
<dbReference type="Gene3D" id="4.10.60.10">
    <property type="entry name" value="Zinc finger, CCHC-type"/>
    <property type="match status" value="1"/>
</dbReference>
<accession>A0A0C3BQI5</accession>
<reference evidence="7 8" key="1">
    <citation type="submission" date="2014-04" db="EMBL/GenBank/DDBJ databases">
        <authorList>
            <consortium name="DOE Joint Genome Institute"/>
            <person name="Kuo A."/>
            <person name="Tarkka M."/>
            <person name="Buscot F."/>
            <person name="Kohler A."/>
            <person name="Nagy L.G."/>
            <person name="Floudas D."/>
            <person name="Copeland A."/>
            <person name="Barry K.W."/>
            <person name="Cichocki N."/>
            <person name="Veneault-Fourrey C."/>
            <person name="LaButti K."/>
            <person name="Lindquist E.A."/>
            <person name="Lipzen A."/>
            <person name="Lundell T."/>
            <person name="Morin E."/>
            <person name="Murat C."/>
            <person name="Sun H."/>
            <person name="Tunlid A."/>
            <person name="Henrissat B."/>
            <person name="Grigoriev I.V."/>
            <person name="Hibbett D.S."/>
            <person name="Martin F."/>
            <person name="Nordberg H.P."/>
            <person name="Cantor M.N."/>
            <person name="Hua S.X."/>
        </authorList>
    </citation>
    <scope>NUCLEOTIDE SEQUENCE [LARGE SCALE GENOMIC DNA]</scope>
    <source>
        <strain evidence="7 8">F 1598</strain>
    </source>
</reference>
<evidence type="ECO:0000313" key="7">
    <source>
        <dbReference type="EMBL" id="KIM79572.1"/>
    </source>
</evidence>
<evidence type="ECO:0000256" key="3">
    <source>
        <dbReference type="ARBA" id="ARBA00022771"/>
    </source>
</evidence>
<feature type="domain" description="CCHC-type" evidence="6">
    <location>
        <begin position="412"/>
        <end position="426"/>
    </location>
</feature>
<dbReference type="Pfam" id="PF04676">
    <property type="entry name" value="CwfJ_C_2"/>
    <property type="match status" value="1"/>
</dbReference>
<proteinExistence type="predicted"/>
<evidence type="ECO:0000256" key="2">
    <source>
        <dbReference type="ARBA" id="ARBA00022723"/>
    </source>
</evidence>
<sequence length="702" mass="76603">MVVSYQGCRVVCRVGSSILSWYHSTPHNDFSNLRPDQSVTDSIPCYISSDDTDRSSPSLTVGSAVGSIREIFAKIKAIDAKHGKFDFVLCAGDFFGPLKEGAGESGSLAPLKCYIMQGDHPLPERVIEKFAKTGGELCQDVFLLAGKSGIITTAHGLRIACIGGLYDPDIYSAAETAPGFTSPYFSSQTMDRFLSNTLSKTTAQNQNYKSLAAIRDAASSSQLIDVLISNVWPASISQFSSAPLPPIDLASVTASPLDEAFRRTKPRYHFCAGGGQPPMFWEREPFVWDGEEGRVSRFVSLGAFGGEPTTGKKQRWFYAFSIAPMTSSSVPVARPVNATKNPFTEIARPPKRPVDESEVENFIWGSVEQASKRSRIEPGKPPPGYKCRRCDSTEHFISECPERTKPPEGYICKICSIPGHLVRDCPTRDAVGDTGGRKPREGYVCRACGSDAHYLDDCPVANQRPSGGDRFGNRGGRPDECWFCLSNPSLAKHLIVSIGGECYVTLAKGQIIPPDSAAVPGGGHVLIIPISHHPTYSTIPPDFAPPIMQETDKYKSALRAIYGKHSTVPVFFEVGRLSAKGGHAHVQAVPIPLELKDKVEAAFINEGRLQGIDFEEDPDAALEMCTGGRQSYFRVDLPDGRKMVHLMKDNVPFSIQFGRQVLVSLLNMPDRLDWKICMLSEEEDKAEAQAFKGAFAPFDPSA</sequence>
<dbReference type="Pfam" id="PF04677">
    <property type="entry name" value="CwfJ_C_1"/>
    <property type="match status" value="1"/>
</dbReference>
<dbReference type="InterPro" id="IPR001878">
    <property type="entry name" value="Znf_CCHC"/>
</dbReference>
<dbReference type="SMART" id="SM00343">
    <property type="entry name" value="ZnF_C2HC"/>
    <property type="match status" value="3"/>
</dbReference>
<protein>
    <recommendedName>
        <fullName evidence="6">CCHC-type domain-containing protein</fullName>
    </recommendedName>
</protein>
<dbReference type="GO" id="GO:0000398">
    <property type="term" value="P:mRNA splicing, via spliceosome"/>
    <property type="evidence" value="ECO:0007669"/>
    <property type="project" value="TreeGrafter"/>
</dbReference>
<dbReference type="InterPro" id="IPR025829">
    <property type="entry name" value="Zn_knuckle_CX2CX3GHX4C"/>
</dbReference>
<dbReference type="PANTHER" id="PTHR12072">
    <property type="entry name" value="CWF19, CELL CYCLE CONTROL PROTEIN"/>
    <property type="match status" value="1"/>
</dbReference>
<dbReference type="Gene3D" id="3.30.428.10">
    <property type="entry name" value="HIT-like"/>
    <property type="match status" value="1"/>
</dbReference>
<dbReference type="Pfam" id="PF13696">
    <property type="entry name" value="zf-CCHC_2"/>
    <property type="match status" value="2"/>
</dbReference>
<evidence type="ECO:0000313" key="8">
    <source>
        <dbReference type="Proteomes" id="UP000054166"/>
    </source>
</evidence>
<dbReference type="PROSITE" id="PS50158">
    <property type="entry name" value="ZF_CCHC"/>
    <property type="match status" value="1"/>
</dbReference>
<evidence type="ECO:0000259" key="6">
    <source>
        <dbReference type="PROSITE" id="PS50158"/>
    </source>
</evidence>
<dbReference type="SUPFAM" id="SSF57756">
    <property type="entry name" value="Retrovirus zinc finger-like domains"/>
    <property type="match status" value="1"/>
</dbReference>
<dbReference type="GO" id="GO:0061632">
    <property type="term" value="F:RNA lariat debranching enzyme activator activity"/>
    <property type="evidence" value="ECO:0007669"/>
    <property type="project" value="TreeGrafter"/>
</dbReference>
<dbReference type="GO" id="GO:0008270">
    <property type="term" value="F:zinc ion binding"/>
    <property type="evidence" value="ECO:0007669"/>
    <property type="project" value="UniProtKB-KW"/>
</dbReference>
<dbReference type="EMBL" id="KN833008">
    <property type="protein sequence ID" value="KIM79572.1"/>
    <property type="molecule type" value="Genomic_DNA"/>
</dbReference>
<evidence type="ECO:0000256" key="1">
    <source>
        <dbReference type="ARBA" id="ARBA00022664"/>
    </source>
</evidence>
<dbReference type="AlphaFoldDB" id="A0A0C3BQI5"/>
<keyword evidence="3 5" id="KW-0863">Zinc-finger</keyword>
<dbReference type="InterPro" id="IPR036265">
    <property type="entry name" value="HIT-like_sf"/>
</dbReference>
<evidence type="ECO:0000256" key="5">
    <source>
        <dbReference type="PROSITE-ProRule" id="PRU00047"/>
    </source>
</evidence>
<keyword evidence="2" id="KW-0479">Metal-binding</keyword>
<evidence type="ECO:0000256" key="4">
    <source>
        <dbReference type="ARBA" id="ARBA00022833"/>
    </source>
</evidence>
<dbReference type="CDD" id="cd07380">
    <property type="entry name" value="MPP_CWF19_N"/>
    <property type="match status" value="1"/>
</dbReference>
<gene>
    <name evidence="7" type="ORF">PILCRDRAFT_73879</name>
</gene>
<reference evidence="8" key="2">
    <citation type="submission" date="2015-01" db="EMBL/GenBank/DDBJ databases">
        <title>Evolutionary Origins and Diversification of the Mycorrhizal Mutualists.</title>
        <authorList>
            <consortium name="DOE Joint Genome Institute"/>
            <consortium name="Mycorrhizal Genomics Consortium"/>
            <person name="Kohler A."/>
            <person name="Kuo A."/>
            <person name="Nagy L.G."/>
            <person name="Floudas D."/>
            <person name="Copeland A."/>
            <person name="Barry K.W."/>
            <person name="Cichocki N."/>
            <person name="Veneault-Fourrey C."/>
            <person name="LaButti K."/>
            <person name="Lindquist E.A."/>
            <person name="Lipzen A."/>
            <person name="Lundell T."/>
            <person name="Morin E."/>
            <person name="Murat C."/>
            <person name="Riley R."/>
            <person name="Ohm R."/>
            <person name="Sun H."/>
            <person name="Tunlid A."/>
            <person name="Henrissat B."/>
            <person name="Grigoriev I.V."/>
            <person name="Hibbett D.S."/>
            <person name="Martin F."/>
        </authorList>
    </citation>
    <scope>NUCLEOTIDE SEQUENCE [LARGE SCALE GENOMIC DNA]</scope>
    <source>
        <strain evidence="8">F 1598</strain>
    </source>
</reference>
<dbReference type="PANTHER" id="PTHR12072:SF4">
    <property type="entry name" value="CWF19-LIKE PROTEIN 1"/>
    <property type="match status" value="1"/>
</dbReference>
<dbReference type="HOGENOM" id="CLU_019955_2_0_1"/>
<dbReference type="STRING" id="765440.A0A0C3BQI5"/>
<keyword evidence="1" id="KW-0507">mRNA processing</keyword>
<dbReference type="InParanoid" id="A0A0C3BQI5"/>
<dbReference type="FunCoup" id="A0A0C3BQI5">
    <property type="interactions" value="1010"/>
</dbReference>
<dbReference type="Proteomes" id="UP000054166">
    <property type="component" value="Unassembled WGS sequence"/>
</dbReference>
<keyword evidence="4" id="KW-0862">Zinc</keyword>
<name>A0A0C3BQI5_PILCF</name>
<dbReference type="OrthoDB" id="444325at2759"/>
<dbReference type="SUPFAM" id="SSF54197">
    <property type="entry name" value="HIT-like"/>
    <property type="match status" value="1"/>
</dbReference>
<dbReference type="InterPro" id="IPR006768">
    <property type="entry name" value="Cwf19-like_C_dom-1"/>
</dbReference>
<dbReference type="InterPro" id="IPR006767">
    <property type="entry name" value="Cwf19-like_C_dom-2"/>
</dbReference>
<organism evidence="7 8">
    <name type="scientific">Piloderma croceum (strain F 1598)</name>
    <dbReference type="NCBI Taxonomy" id="765440"/>
    <lineage>
        <taxon>Eukaryota</taxon>
        <taxon>Fungi</taxon>
        <taxon>Dikarya</taxon>
        <taxon>Basidiomycota</taxon>
        <taxon>Agaricomycotina</taxon>
        <taxon>Agaricomycetes</taxon>
        <taxon>Agaricomycetidae</taxon>
        <taxon>Atheliales</taxon>
        <taxon>Atheliaceae</taxon>
        <taxon>Piloderma</taxon>
    </lineage>
</organism>
<dbReference type="InterPro" id="IPR036875">
    <property type="entry name" value="Znf_CCHC_sf"/>
</dbReference>
<dbReference type="GO" id="GO:0071014">
    <property type="term" value="C:post-mRNA release spliceosomal complex"/>
    <property type="evidence" value="ECO:0007669"/>
    <property type="project" value="TreeGrafter"/>
</dbReference>
<dbReference type="GO" id="GO:0003676">
    <property type="term" value="F:nucleic acid binding"/>
    <property type="evidence" value="ECO:0007669"/>
    <property type="project" value="InterPro"/>
</dbReference>
<dbReference type="InterPro" id="IPR040194">
    <property type="entry name" value="Cwf19-like"/>
</dbReference>